<dbReference type="KEGG" id="amur:ADH66_12855"/>
<dbReference type="EMBL" id="CP021422">
    <property type="protein sequence ID" value="ASB41461.1"/>
    <property type="molecule type" value="Genomic_DNA"/>
</dbReference>
<evidence type="ECO:0000313" key="5">
    <source>
        <dbReference type="Proteomes" id="UP000196710"/>
    </source>
</evidence>
<name>A0A1Z2XSU7_9FIRM</name>
<evidence type="ECO:0000259" key="2">
    <source>
        <dbReference type="Pfam" id="PF13648"/>
    </source>
</evidence>
<dbReference type="EMBL" id="CP065321">
    <property type="protein sequence ID" value="QQR30719.1"/>
    <property type="molecule type" value="Genomic_DNA"/>
</dbReference>
<dbReference type="Pfam" id="PF13648">
    <property type="entry name" value="Lipocalin_4"/>
    <property type="match status" value="1"/>
</dbReference>
<feature type="domain" description="Lipocalin-like" evidence="2">
    <location>
        <begin position="43"/>
        <end position="97"/>
    </location>
</feature>
<keyword evidence="1" id="KW-0732">Signal</keyword>
<evidence type="ECO:0000313" key="3">
    <source>
        <dbReference type="EMBL" id="ASB41461.1"/>
    </source>
</evidence>
<accession>A0A1Z2XSU7</accession>
<keyword evidence="5" id="KW-1185">Reference proteome</keyword>
<dbReference type="InterPro" id="IPR024311">
    <property type="entry name" value="Lipocalin-like"/>
</dbReference>
<proteinExistence type="predicted"/>
<gene>
    <name evidence="3" type="ORF">ADH66_12855</name>
    <name evidence="4" type="ORF">I5Q82_03175</name>
</gene>
<dbReference type="Proteomes" id="UP000596035">
    <property type="component" value="Chromosome"/>
</dbReference>
<protein>
    <submittedName>
        <fullName evidence="4">Lipocalin family protein</fullName>
    </submittedName>
</protein>
<dbReference type="RefSeq" id="WP_066539992.1">
    <property type="nucleotide sequence ID" value="NZ_CP021422.1"/>
</dbReference>
<evidence type="ECO:0000256" key="1">
    <source>
        <dbReference type="SAM" id="SignalP"/>
    </source>
</evidence>
<reference evidence="5" key="2">
    <citation type="submission" date="2017-05" db="EMBL/GenBank/DDBJ databases">
        <title>Improved OligoMM genomes.</title>
        <authorList>
            <person name="Garzetti D."/>
        </authorList>
    </citation>
    <scope>NUCLEOTIDE SEQUENCE [LARGE SCALE GENOMIC DNA]</scope>
    <source>
        <strain evidence="5">KB18</strain>
    </source>
</reference>
<feature type="chain" id="PRO_5044568687" evidence="1">
    <location>
        <begin position="23"/>
        <end position="111"/>
    </location>
</feature>
<evidence type="ECO:0000313" key="4">
    <source>
        <dbReference type="EMBL" id="QQR30719.1"/>
    </source>
</evidence>
<dbReference type="Proteomes" id="UP000196710">
    <property type="component" value="Chromosome"/>
</dbReference>
<feature type="signal peptide" evidence="1">
    <location>
        <begin position="1"/>
        <end position="22"/>
    </location>
</feature>
<reference evidence="4 6" key="3">
    <citation type="submission" date="2020-11" db="EMBL/GenBank/DDBJ databases">
        <title>Closed and high quality bacterial genomes of the OMM12 community.</title>
        <authorList>
            <person name="Marbouty M."/>
            <person name="Lamy-Besnier Q."/>
            <person name="Debarbieux L."/>
            <person name="Koszul R."/>
        </authorList>
    </citation>
    <scope>NUCLEOTIDE SEQUENCE [LARGE SCALE GENOMIC DNA]</scope>
    <source>
        <strain evidence="4 6">KB18</strain>
    </source>
</reference>
<dbReference type="PROSITE" id="PS51257">
    <property type="entry name" value="PROKAR_LIPOPROTEIN"/>
    <property type="match status" value="1"/>
</dbReference>
<evidence type="ECO:0000313" key="6">
    <source>
        <dbReference type="Proteomes" id="UP000596035"/>
    </source>
</evidence>
<organism evidence="4 6">
    <name type="scientific">Acutalibacter muris</name>
    <dbReference type="NCBI Taxonomy" id="1796620"/>
    <lineage>
        <taxon>Bacteria</taxon>
        <taxon>Bacillati</taxon>
        <taxon>Bacillota</taxon>
        <taxon>Clostridia</taxon>
        <taxon>Eubacteriales</taxon>
        <taxon>Acutalibacteraceae</taxon>
        <taxon>Acutalibacter</taxon>
    </lineage>
</organism>
<dbReference type="AlphaFoldDB" id="A0A1Z2XSU7"/>
<sequence>MLKKFVAMIMVLCMVVGLSACSQSYEKALEGSWYREGRDEPAFTFYSDGTCTSGSGSGTGTWAIVNDNQLKITAPVLQGGDTAVLTIESLEDGTLTLSMEGNEMVLYDKPN</sequence>
<reference evidence="3" key="1">
    <citation type="journal article" date="2017" name="Genome Announc.">
        <title>High-Quality Whole-Genome Sequences of the Oligo-Mouse-Microbiota Bacterial Community.</title>
        <authorList>
            <person name="Garzetti D."/>
            <person name="Brugiroux S."/>
            <person name="Bunk B."/>
            <person name="Pukall R."/>
            <person name="McCoy K.D."/>
            <person name="Macpherson A.J."/>
            <person name="Stecher B."/>
        </authorList>
    </citation>
    <scope>NUCLEOTIDE SEQUENCE</scope>
    <source>
        <strain evidence="3">KB18</strain>
    </source>
</reference>